<proteinExistence type="predicted"/>
<feature type="compositionally biased region" description="Basic and acidic residues" evidence="1">
    <location>
        <begin position="53"/>
        <end position="69"/>
    </location>
</feature>
<organism evidence="2 3">
    <name type="scientific">Champsocephalus gunnari</name>
    <name type="common">Mackerel icefish</name>
    <dbReference type="NCBI Taxonomy" id="52237"/>
    <lineage>
        <taxon>Eukaryota</taxon>
        <taxon>Metazoa</taxon>
        <taxon>Chordata</taxon>
        <taxon>Craniata</taxon>
        <taxon>Vertebrata</taxon>
        <taxon>Euteleostomi</taxon>
        <taxon>Actinopterygii</taxon>
        <taxon>Neopterygii</taxon>
        <taxon>Teleostei</taxon>
        <taxon>Neoteleostei</taxon>
        <taxon>Acanthomorphata</taxon>
        <taxon>Eupercaria</taxon>
        <taxon>Perciformes</taxon>
        <taxon>Notothenioidei</taxon>
        <taxon>Channichthyidae</taxon>
        <taxon>Champsocephalus</taxon>
    </lineage>
</organism>
<sequence length="133" mass="13798">MEQAAGRGPRLVQSWPAPLQNERLSPGLWGGGTAGGGGGGALCERLHQSRSRHPSDRHLGRTTGREERGAGGGVMRPAGSVIRSVAERKMTAPRPEERLVPVGRGPQPLCPLGLTGTGGTCQSVSPPCFNTLS</sequence>
<reference evidence="2 3" key="1">
    <citation type="journal article" date="2023" name="Mol. Biol. Evol.">
        <title>Genomics of Secondarily Temperate Adaptation in the Only Non-Antarctic Icefish.</title>
        <authorList>
            <person name="Rivera-Colon A.G."/>
            <person name="Rayamajhi N."/>
            <person name="Minhas B.F."/>
            <person name="Madrigal G."/>
            <person name="Bilyk K.T."/>
            <person name="Yoon V."/>
            <person name="Hune M."/>
            <person name="Gregory S."/>
            <person name="Cheng C.H.C."/>
            <person name="Catchen J.M."/>
        </authorList>
    </citation>
    <scope>NUCLEOTIDE SEQUENCE [LARGE SCALE GENOMIC DNA]</scope>
    <source>
        <tissue evidence="2">White muscle</tissue>
    </source>
</reference>
<evidence type="ECO:0000256" key="1">
    <source>
        <dbReference type="SAM" id="MobiDB-lite"/>
    </source>
</evidence>
<feature type="compositionally biased region" description="Gly residues" evidence="1">
    <location>
        <begin position="28"/>
        <end position="41"/>
    </location>
</feature>
<keyword evidence="3" id="KW-1185">Reference proteome</keyword>
<gene>
    <name evidence="2" type="ORF">CgunFtcFv8_004255</name>
</gene>
<name>A0AAN8E0L5_CHAGU</name>
<dbReference type="Proteomes" id="UP001331515">
    <property type="component" value="Unassembled WGS sequence"/>
</dbReference>
<comment type="caution">
    <text evidence="2">The sequence shown here is derived from an EMBL/GenBank/DDBJ whole genome shotgun (WGS) entry which is preliminary data.</text>
</comment>
<feature type="compositionally biased region" description="Basic and acidic residues" evidence="1">
    <location>
        <begin position="85"/>
        <end position="99"/>
    </location>
</feature>
<dbReference type="AlphaFoldDB" id="A0AAN8E0L5"/>
<feature type="region of interest" description="Disordered" evidence="1">
    <location>
        <begin position="1"/>
        <end position="107"/>
    </location>
</feature>
<dbReference type="EMBL" id="JAURVH010001515">
    <property type="protein sequence ID" value="KAK5932562.1"/>
    <property type="molecule type" value="Genomic_DNA"/>
</dbReference>
<protein>
    <submittedName>
        <fullName evidence="2">Uncharacterized protein</fullName>
    </submittedName>
</protein>
<accession>A0AAN8E0L5</accession>
<evidence type="ECO:0000313" key="3">
    <source>
        <dbReference type="Proteomes" id="UP001331515"/>
    </source>
</evidence>
<evidence type="ECO:0000313" key="2">
    <source>
        <dbReference type="EMBL" id="KAK5932562.1"/>
    </source>
</evidence>